<organism evidence="2 3">
    <name type="scientific">Mycolicibacter arupensis</name>
    <dbReference type="NCBI Taxonomy" id="342002"/>
    <lineage>
        <taxon>Bacteria</taxon>
        <taxon>Bacillati</taxon>
        <taxon>Actinomycetota</taxon>
        <taxon>Actinomycetes</taxon>
        <taxon>Mycobacteriales</taxon>
        <taxon>Mycobacteriaceae</taxon>
        <taxon>Mycolicibacter</taxon>
    </lineage>
</organism>
<feature type="region of interest" description="Disordered" evidence="1">
    <location>
        <begin position="1"/>
        <end position="62"/>
    </location>
</feature>
<accession>A0A5B1MGS8</accession>
<name>A0A5B1MGS8_9MYCO</name>
<proteinExistence type="predicted"/>
<gene>
    <name evidence="2" type="ORF">E6Q54_01160</name>
</gene>
<dbReference type="Proteomes" id="UP000321797">
    <property type="component" value="Unassembled WGS sequence"/>
</dbReference>
<sequence>MSSARPRPNSTVRCTPWCATNPSTSSGPEAAPRTSPAVLFGGDPSPASGRCPQRPAPPRLRSPLCPLAVTRCARLRRACDHR</sequence>
<comment type="caution">
    <text evidence="2">The sequence shown here is derived from an EMBL/GenBank/DDBJ whole genome shotgun (WGS) entry which is preliminary data.</text>
</comment>
<protein>
    <submittedName>
        <fullName evidence="2">Uncharacterized protein</fullName>
    </submittedName>
</protein>
<evidence type="ECO:0000313" key="2">
    <source>
        <dbReference type="EMBL" id="TXI60071.1"/>
    </source>
</evidence>
<dbReference type="AlphaFoldDB" id="A0A5B1MGS8"/>
<evidence type="ECO:0000256" key="1">
    <source>
        <dbReference type="SAM" id="MobiDB-lite"/>
    </source>
</evidence>
<feature type="compositionally biased region" description="Polar residues" evidence="1">
    <location>
        <begin position="1"/>
        <end position="27"/>
    </location>
</feature>
<dbReference type="EMBL" id="SSGD01000007">
    <property type="protein sequence ID" value="TXI60071.1"/>
    <property type="molecule type" value="Genomic_DNA"/>
</dbReference>
<reference evidence="2 3" key="1">
    <citation type="submission" date="2018-09" db="EMBL/GenBank/DDBJ databases">
        <title>Metagenome Assembled Genomes from an Advanced Water Purification Facility.</title>
        <authorList>
            <person name="Stamps B.W."/>
            <person name="Spear J.R."/>
        </authorList>
    </citation>
    <scope>NUCLEOTIDE SEQUENCE [LARGE SCALE GENOMIC DNA]</scope>
    <source>
        <strain evidence="2">Bin_29_2</strain>
    </source>
</reference>
<evidence type="ECO:0000313" key="3">
    <source>
        <dbReference type="Proteomes" id="UP000321797"/>
    </source>
</evidence>